<accession>A0A7Y4M514</accession>
<evidence type="ECO:0000313" key="1">
    <source>
        <dbReference type="EMBL" id="NOJ50101.1"/>
    </source>
</evidence>
<gene>
    <name evidence="1" type="ORF">HCN50_28285</name>
</gene>
<dbReference type="SUPFAM" id="SSF52499">
    <property type="entry name" value="Isochorismatase-like hydrolases"/>
    <property type="match status" value="1"/>
</dbReference>
<evidence type="ECO:0000313" key="2">
    <source>
        <dbReference type="Proteomes" id="UP000528734"/>
    </source>
</evidence>
<proteinExistence type="predicted"/>
<dbReference type="Gene3D" id="3.40.50.850">
    <property type="entry name" value="Isochorismatase-like"/>
    <property type="match status" value="1"/>
</dbReference>
<keyword evidence="2" id="KW-1185">Reference proteome</keyword>
<organism evidence="1 2">
    <name type="scientific">Bradyrhizobium archetypum</name>
    <dbReference type="NCBI Taxonomy" id="2721160"/>
    <lineage>
        <taxon>Bacteria</taxon>
        <taxon>Pseudomonadati</taxon>
        <taxon>Pseudomonadota</taxon>
        <taxon>Alphaproteobacteria</taxon>
        <taxon>Hyphomicrobiales</taxon>
        <taxon>Nitrobacteraceae</taxon>
        <taxon>Bradyrhizobium</taxon>
    </lineage>
</organism>
<dbReference type="AlphaFoldDB" id="A0A7Y4M514"/>
<dbReference type="EMBL" id="JAAVLW010000010">
    <property type="protein sequence ID" value="NOJ50101.1"/>
    <property type="molecule type" value="Genomic_DNA"/>
</dbReference>
<dbReference type="RefSeq" id="WP_171713162.1">
    <property type="nucleotide sequence ID" value="NZ_JAAVLW010000010.1"/>
</dbReference>
<sequence>MLADPRHSRVVLINMTRGKTPASAGLAPRHVSFSLLQTGLEMFGVASTVIGECQPFEIMQKLVHSTTQLDVDALSIWRDPRFTDNLASRETGIIFFGGGWLEEDIFIAALQAVERGYDVRLLSDLIATRVDADRSLALDRMALHGILATTVRQMLLEWAVCLHDPLLTQKVQQLLL</sequence>
<dbReference type="Proteomes" id="UP000528734">
    <property type="component" value="Unassembled WGS sequence"/>
</dbReference>
<name>A0A7Y4M514_9BRAD</name>
<dbReference type="InterPro" id="IPR036380">
    <property type="entry name" value="Isochorismatase-like_sf"/>
</dbReference>
<protein>
    <submittedName>
        <fullName evidence="1">Isochorismatase family protein</fullName>
    </submittedName>
</protein>
<reference evidence="1 2" key="1">
    <citation type="submission" date="2020-03" db="EMBL/GenBank/DDBJ databases">
        <title>Bradyrhizobium diversity isolated from nodules of Muelleranthus trifoliolatus.</title>
        <authorList>
            <person name="Klepa M."/>
            <person name="Helene L."/>
            <person name="Hungria M."/>
        </authorList>
    </citation>
    <scope>NUCLEOTIDE SEQUENCE [LARGE SCALE GENOMIC DNA]</scope>
    <source>
        <strain evidence="1 2">WSM 1744</strain>
    </source>
</reference>
<comment type="caution">
    <text evidence="1">The sequence shown here is derived from an EMBL/GenBank/DDBJ whole genome shotgun (WGS) entry which is preliminary data.</text>
</comment>